<gene>
    <name evidence="6" type="primary">RPL29</name>
    <name evidence="6" type="ORF">LARI1_G003533</name>
</gene>
<protein>
    <recommendedName>
        <fullName evidence="4">60S ribosomal protein L29</fullName>
    </recommendedName>
</protein>
<dbReference type="Proteomes" id="UP000469559">
    <property type="component" value="Unassembled WGS sequence"/>
</dbReference>
<dbReference type="GO" id="GO:0002181">
    <property type="term" value="P:cytoplasmic translation"/>
    <property type="evidence" value="ECO:0007669"/>
    <property type="project" value="TreeGrafter"/>
</dbReference>
<evidence type="ECO:0000313" key="7">
    <source>
        <dbReference type="Proteomes" id="UP000469559"/>
    </source>
</evidence>
<dbReference type="GO" id="GO:0022625">
    <property type="term" value="C:cytosolic large ribosomal subunit"/>
    <property type="evidence" value="ECO:0007669"/>
    <property type="project" value="TreeGrafter"/>
</dbReference>
<dbReference type="AlphaFoldDB" id="A0A8T9BLZ3"/>
<feature type="region of interest" description="Disordered" evidence="5">
    <location>
        <begin position="1"/>
        <end position="25"/>
    </location>
</feature>
<dbReference type="GO" id="GO:0003735">
    <property type="term" value="F:structural constituent of ribosome"/>
    <property type="evidence" value="ECO:0007669"/>
    <property type="project" value="UniProtKB-UniRule"/>
</dbReference>
<name>A0A8T9BLZ3_9HELO</name>
<keyword evidence="2 4" id="KW-0689">Ribosomal protein</keyword>
<evidence type="ECO:0000256" key="1">
    <source>
        <dbReference type="ARBA" id="ARBA00010247"/>
    </source>
</evidence>
<dbReference type="OrthoDB" id="996720at2759"/>
<evidence type="ECO:0000313" key="6">
    <source>
        <dbReference type="EMBL" id="TVY19443.1"/>
    </source>
</evidence>
<comment type="caution">
    <text evidence="6">The sequence shown here is derived from an EMBL/GenBank/DDBJ whole genome shotgun (WGS) entry which is preliminary data.</text>
</comment>
<sequence length="51" mass="5823">MCAAPSIKKPKTSRYPSLKGTDPKFRRNHRHALHGTMKALKEFKEGKRDTA</sequence>
<evidence type="ECO:0000256" key="2">
    <source>
        <dbReference type="ARBA" id="ARBA00022980"/>
    </source>
</evidence>
<evidence type="ECO:0000256" key="5">
    <source>
        <dbReference type="SAM" id="MobiDB-lite"/>
    </source>
</evidence>
<evidence type="ECO:0000256" key="4">
    <source>
        <dbReference type="RuleBase" id="RU364026"/>
    </source>
</evidence>
<comment type="similarity">
    <text evidence="1 4">Belongs to the eukaryotic ribosomal protein eL29 family.</text>
</comment>
<evidence type="ECO:0000256" key="3">
    <source>
        <dbReference type="ARBA" id="ARBA00023274"/>
    </source>
</evidence>
<dbReference type="InterPro" id="IPR002673">
    <property type="entry name" value="Ribosomal_eL29"/>
</dbReference>
<dbReference type="PANTHER" id="PTHR12884">
    <property type="entry name" value="60S RIBOSOMAL PROTEIN L29"/>
    <property type="match status" value="1"/>
</dbReference>
<dbReference type="Pfam" id="PF01779">
    <property type="entry name" value="Ribosomal_L29e"/>
    <property type="match status" value="1"/>
</dbReference>
<dbReference type="PANTHER" id="PTHR12884:SF0">
    <property type="entry name" value="60S RIBOSOMAL PROTEIN L29"/>
    <property type="match status" value="1"/>
</dbReference>
<keyword evidence="3 4" id="KW-0687">Ribonucleoprotein</keyword>
<keyword evidence="7" id="KW-1185">Reference proteome</keyword>
<proteinExistence type="inferred from homology"/>
<dbReference type="EMBL" id="QGMF01000106">
    <property type="protein sequence ID" value="TVY19443.1"/>
    <property type="molecule type" value="Genomic_DNA"/>
</dbReference>
<dbReference type="Gene3D" id="6.10.140.1730">
    <property type="match status" value="1"/>
</dbReference>
<organism evidence="6 7">
    <name type="scientific">Lachnellula arida</name>
    <dbReference type="NCBI Taxonomy" id="1316785"/>
    <lineage>
        <taxon>Eukaryota</taxon>
        <taxon>Fungi</taxon>
        <taxon>Dikarya</taxon>
        <taxon>Ascomycota</taxon>
        <taxon>Pezizomycotina</taxon>
        <taxon>Leotiomycetes</taxon>
        <taxon>Helotiales</taxon>
        <taxon>Lachnaceae</taxon>
        <taxon>Lachnellula</taxon>
    </lineage>
</organism>
<reference evidence="6 7" key="1">
    <citation type="submission" date="2018-05" db="EMBL/GenBank/DDBJ databases">
        <title>Whole genome sequencing for identification of molecular markers to develop diagnostic detection tools for the regulated plant pathogen Lachnellula willkommii.</title>
        <authorList>
            <person name="Giroux E."/>
            <person name="Bilodeau G."/>
        </authorList>
    </citation>
    <scope>NUCLEOTIDE SEQUENCE [LARGE SCALE GENOMIC DNA]</scope>
    <source>
        <strain evidence="6 7">CBS 203.66</strain>
    </source>
</reference>
<accession>A0A8T9BLZ3</accession>